<evidence type="ECO:0000256" key="5">
    <source>
        <dbReference type="ARBA" id="ARBA00023136"/>
    </source>
</evidence>
<evidence type="ECO:0000256" key="3">
    <source>
        <dbReference type="ARBA" id="ARBA00022692"/>
    </source>
</evidence>
<comment type="caution">
    <text evidence="8">The sequence shown here is derived from an EMBL/GenBank/DDBJ whole genome shotgun (WGS) entry which is preliminary data.</text>
</comment>
<evidence type="ECO:0000256" key="1">
    <source>
        <dbReference type="ARBA" id="ARBA00004651"/>
    </source>
</evidence>
<dbReference type="RefSeq" id="WP_111349586.1">
    <property type="nucleotide sequence ID" value="NZ_QHHQ01000005.1"/>
</dbReference>
<evidence type="ECO:0000313" key="9">
    <source>
        <dbReference type="Proteomes" id="UP000249590"/>
    </source>
</evidence>
<protein>
    <recommendedName>
        <fullName evidence="6">TVP38/TMEM64 family membrane protein</fullName>
    </recommendedName>
</protein>
<keyword evidence="3 6" id="KW-0812">Transmembrane</keyword>
<feature type="transmembrane region" description="Helical" evidence="6">
    <location>
        <begin position="148"/>
        <end position="167"/>
    </location>
</feature>
<evidence type="ECO:0000256" key="6">
    <source>
        <dbReference type="RuleBase" id="RU366058"/>
    </source>
</evidence>
<evidence type="ECO:0000256" key="4">
    <source>
        <dbReference type="ARBA" id="ARBA00022989"/>
    </source>
</evidence>
<comment type="similarity">
    <text evidence="6">Belongs to the TVP38/TMEM64 family.</text>
</comment>
<dbReference type="Pfam" id="PF09335">
    <property type="entry name" value="VTT_dom"/>
    <property type="match status" value="1"/>
</dbReference>
<gene>
    <name evidence="8" type="ORF">DLJ53_23055</name>
</gene>
<comment type="subcellular location">
    <subcellularLocation>
        <location evidence="1 6">Cell membrane</location>
        <topology evidence="1 6">Multi-pass membrane protein</topology>
    </subcellularLocation>
</comment>
<proteinExistence type="inferred from homology"/>
<keyword evidence="4 6" id="KW-1133">Transmembrane helix</keyword>
<accession>A0A8B2NUU6</accession>
<feature type="transmembrane region" description="Helical" evidence="6">
    <location>
        <begin position="33"/>
        <end position="52"/>
    </location>
</feature>
<dbReference type="EMBL" id="QHHQ01000005">
    <property type="protein sequence ID" value="RAH99406.1"/>
    <property type="molecule type" value="Genomic_DNA"/>
</dbReference>
<name>A0A8B2NUU6_9HYPH</name>
<evidence type="ECO:0000256" key="2">
    <source>
        <dbReference type="ARBA" id="ARBA00022475"/>
    </source>
</evidence>
<dbReference type="InterPro" id="IPR032816">
    <property type="entry name" value="VTT_dom"/>
</dbReference>
<evidence type="ECO:0000313" key="8">
    <source>
        <dbReference type="EMBL" id="RAH99406.1"/>
    </source>
</evidence>
<sequence length="231" mass="24046">MAAFYAAGLNDYISLDAIIRNNERLREALEDNLAATVAAYLGIYALAVAVSFPGASLITIVGGFLFGAVLGTALTVVAATAGATVIFLAAKSSLGGVLRERAGRFAQRFTEGFNENAFNYLLFLRLVPLFPFWLVNVAPAIFDVPLRVYVIATAVGIIPGTFAYTLVGDSLGGLIAAQERANPGCADAGTCQIELGALLTPGVIAAIVALSVAALIPVALKRWRKAKGAAR</sequence>
<keyword evidence="2 6" id="KW-1003">Cell membrane</keyword>
<reference evidence="8 9" key="1">
    <citation type="submission" date="2018-05" db="EMBL/GenBank/DDBJ databases">
        <title>Acuticoccus sediminis sp. nov., isolated from deep-sea sediment of Indian Ocean.</title>
        <authorList>
            <person name="Liu X."/>
            <person name="Lai Q."/>
            <person name="Du Y."/>
            <person name="Sun F."/>
            <person name="Zhang X."/>
            <person name="Wang S."/>
            <person name="Shao Z."/>
        </authorList>
    </citation>
    <scope>NUCLEOTIDE SEQUENCE [LARGE SCALE GENOMIC DNA]</scope>
    <source>
        <strain evidence="8 9">PTG4-2</strain>
    </source>
</reference>
<feature type="transmembrane region" description="Helical" evidence="6">
    <location>
        <begin position="117"/>
        <end position="136"/>
    </location>
</feature>
<dbReference type="OrthoDB" id="9779114at2"/>
<organism evidence="8 9">
    <name type="scientific">Acuticoccus sediminis</name>
    <dbReference type="NCBI Taxonomy" id="2184697"/>
    <lineage>
        <taxon>Bacteria</taxon>
        <taxon>Pseudomonadati</taxon>
        <taxon>Pseudomonadota</taxon>
        <taxon>Alphaproteobacteria</taxon>
        <taxon>Hyphomicrobiales</taxon>
        <taxon>Amorphaceae</taxon>
        <taxon>Acuticoccus</taxon>
    </lineage>
</organism>
<dbReference type="InterPro" id="IPR015414">
    <property type="entry name" value="TMEM64"/>
</dbReference>
<dbReference type="PANTHER" id="PTHR12677:SF59">
    <property type="entry name" value="GOLGI APPARATUS MEMBRANE PROTEIN TVP38-RELATED"/>
    <property type="match status" value="1"/>
</dbReference>
<feature type="domain" description="VTT" evidence="7">
    <location>
        <begin position="55"/>
        <end position="169"/>
    </location>
</feature>
<dbReference type="AlphaFoldDB" id="A0A8B2NUU6"/>
<feature type="transmembrane region" description="Helical" evidence="6">
    <location>
        <begin position="202"/>
        <end position="220"/>
    </location>
</feature>
<dbReference type="GO" id="GO:0005886">
    <property type="term" value="C:plasma membrane"/>
    <property type="evidence" value="ECO:0007669"/>
    <property type="project" value="UniProtKB-SubCell"/>
</dbReference>
<dbReference type="Proteomes" id="UP000249590">
    <property type="component" value="Unassembled WGS sequence"/>
</dbReference>
<feature type="transmembrane region" description="Helical" evidence="6">
    <location>
        <begin position="64"/>
        <end position="90"/>
    </location>
</feature>
<keyword evidence="9" id="KW-1185">Reference proteome</keyword>
<keyword evidence="5 6" id="KW-0472">Membrane</keyword>
<evidence type="ECO:0000259" key="7">
    <source>
        <dbReference type="Pfam" id="PF09335"/>
    </source>
</evidence>
<dbReference type="PANTHER" id="PTHR12677">
    <property type="entry name" value="GOLGI APPARATUS MEMBRANE PROTEIN TVP38-RELATED"/>
    <property type="match status" value="1"/>
</dbReference>